<dbReference type="STRING" id="349521.HCH_07019"/>
<proteinExistence type="predicted"/>
<dbReference type="SUPFAM" id="SSF109604">
    <property type="entry name" value="HD-domain/PDEase-like"/>
    <property type="match status" value="1"/>
</dbReference>
<feature type="domain" description="HD" evidence="1">
    <location>
        <begin position="35"/>
        <end position="119"/>
    </location>
</feature>
<keyword evidence="3" id="KW-1185">Reference proteome</keyword>
<gene>
    <name evidence="2" type="ordered locus">HCH_07019</name>
</gene>
<dbReference type="AlphaFoldDB" id="Q2S6U0"/>
<dbReference type="KEGG" id="hch:HCH_07019"/>
<dbReference type="Proteomes" id="UP000000238">
    <property type="component" value="Chromosome"/>
</dbReference>
<dbReference type="Pfam" id="PF01966">
    <property type="entry name" value="HD"/>
    <property type="match status" value="1"/>
</dbReference>
<dbReference type="InterPro" id="IPR003607">
    <property type="entry name" value="HD/PDEase_dom"/>
</dbReference>
<dbReference type="InterPro" id="IPR006674">
    <property type="entry name" value="HD_domain"/>
</dbReference>
<dbReference type="CDD" id="cd00077">
    <property type="entry name" value="HDc"/>
    <property type="match status" value="1"/>
</dbReference>
<evidence type="ECO:0000313" key="2">
    <source>
        <dbReference type="EMBL" id="ABC33634.1"/>
    </source>
</evidence>
<name>Q2S6U0_HAHCH</name>
<protein>
    <recommendedName>
        <fullName evidence="1">HD domain-containing protein</fullName>
    </recommendedName>
</protein>
<dbReference type="eggNOG" id="COG2206">
    <property type="taxonomic scope" value="Bacteria"/>
</dbReference>
<dbReference type="EMBL" id="CP000155">
    <property type="protein sequence ID" value="ABC33634.1"/>
    <property type="molecule type" value="Genomic_DNA"/>
</dbReference>
<evidence type="ECO:0000313" key="3">
    <source>
        <dbReference type="Proteomes" id="UP000000238"/>
    </source>
</evidence>
<accession>Q2S6U0</accession>
<reference evidence="2 3" key="1">
    <citation type="journal article" date="2005" name="Nucleic Acids Res.">
        <title>Genomic blueprint of Hahella chejuensis, a marine microbe producing an algicidal agent.</title>
        <authorList>
            <person name="Jeong H."/>
            <person name="Yim J.H."/>
            <person name="Lee C."/>
            <person name="Choi S.-H."/>
            <person name="Park Y.K."/>
            <person name="Yoon S.H."/>
            <person name="Hur C.-G."/>
            <person name="Kang H.-Y."/>
            <person name="Kim D."/>
            <person name="Lee H.H."/>
            <person name="Park K.H."/>
            <person name="Park S.-H."/>
            <person name="Park H.-S."/>
            <person name="Lee H.K."/>
            <person name="Oh T.K."/>
            <person name="Kim J.F."/>
        </authorList>
    </citation>
    <scope>NUCLEOTIDE SEQUENCE [LARGE SCALE GENOMIC DNA]</scope>
    <source>
        <strain evidence="2 3">KCTC 2396</strain>
    </source>
</reference>
<evidence type="ECO:0000259" key="1">
    <source>
        <dbReference type="Pfam" id="PF01966"/>
    </source>
</evidence>
<dbReference type="RefSeq" id="WP_011400684.1">
    <property type="nucleotide sequence ID" value="NC_007645.1"/>
</dbReference>
<dbReference type="OrthoDB" id="9861957at2"/>
<organism evidence="2 3">
    <name type="scientific">Hahella chejuensis (strain KCTC 2396)</name>
    <dbReference type="NCBI Taxonomy" id="349521"/>
    <lineage>
        <taxon>Bacteria</taxon>
        <taxon>Pseudomonadati</taxon>
        <taxon>Pseudomonadota</taxon>
        <taxon>Gammaproteobacteria</taxon>
        <taxon>Oceanospirillales</taxon>
        <taxon>Hahellaceae</taxon>
        <taxon>Hahella</taxon>
    </lineage>
</organism>
<dbReference type="HOGENOM" id="CLU_1523083_0_0_6"/>
<sequence length="176" mass="19844">MFAALNTHAFQRDYAQLANVTLNPERHTADNALVHCEMVASRALQLADLNGCTETEKHILEALARVHDIGKINGSANPEESLKNLAFYGEFEDSFVNLVKYHDINLPWYISKTKGQPPSDKAWRKMASKVNMQLLCLFMIADRVDCPGGWTANKALTWFLQEAAERGYYSPALMHD</sequence>